<dbReference type="PANTHER" id="PTHR30489">
    <property type="entry name" value="LIPOPROTEIN-RELEASING SYSTEM TRANSMEMBRANE PROTEIN LOLE"/>
    <property type="match status" value="1"/>
</dbReference>
<gene>
    <name evidence="10" type="ORF">DFR79_10963</name>
</gene>
<evidence type="ECO:0000256" key="7">
    <source>
        <dbReference type="SAM" id="Phobius"/>
    </source>
</evidence>
<keyword evidence="3" id="KW-1003">Cell membrane</keyword>
<dbReference type="RefSeq" id="WP_133514874.1">
    <property type="nucleotide sequence ID" value="NZ_SNWX01000009.1"/>
</dbReference>
<dbReference type="OrthoDB" id="9809768at2"/>
<evidence type="ECO:0000313" key="10">
    <source>
        <dbReference type="EMBL" id="TDO91315.1"/>
    </source>
</evidence>
<organism evidence="10 11">
    <name type="scientific">Halanaerobium saccharolyticum</name>
    <dbReference type="NCBI Taxonomy" id="43595"/>
    <lineage>
        <taxon>Bacteria</taxon>
        <taxon>Bacillati</taxon>
        <taxon>Bacillota</taxon>
        <taxon>Clostridia</taxon>
        <taxon>Halanaerobiales</taxon>
        <taxon>Halanaerobiaceae</taxon>
        <taxon>Halanaerobium</taxon>
    </lineage>
</organism>
<feature type="transmembrane region" description="Helical" evidence="7">
    <location>
        <begin position="314"/>
        <end position="342"/>
    </location>
</feature>
<evidence type="ECO:0000259" key="8">
    <source>
        <dbReference type="Pfam" id="PF02687"/>
    </source>
</evidence>
<feature type="transmembrane region" description="Helical" evidence="7">
    <location>
        <begin position="271"/>
        <end position="293"/>
    </location>
</feature>
<evidence type="ECO:0000256" key="1">
    <source>
        <dbReference type="ARBA" id="ARBA00004651"/>
    </source>
</evidence>
<feature type="domain" description="ABC3 transporter permease C-terminal" evidence="8">
    <location>
        <begin position="271"/>
        <end position="404"/>
    </location>
</feature>
<dbReference type="PANTHER" id="PTHR30489:SF0">
    <property type="entry name" value="LIPOPROTEIN-RELEASING SYSTEM TRANSMEMBRANE PROTEIN LOLE"/>
    <property type="match status" value="1"/>
</dbReference>
<dbReference type="InterPro" id="IPR003838">
    <property type="entry name" value="ABC3_permease_C"/>
</dbReference>
<evidence type="ECO:0000259" key="9">
    <source>
        <dbReference type="Pfam" id="PF12704"/>
    </source>
</evidence>
<proteinExistence type="inferred from homology"/>
<feature type="transmembrane region" description="Helical" evidence="7">
    <location>
        <begin position="377"/>
        <end position="400"/>
    </location>
</feature>
<keyword evidence="4 7" id="KW-0812">Transmembrane</keyword>
<sequence length="411" mass="45957">MFFLKMAFKNLTRHKRRTLITALIIAFAILIYIMTEGLMIGMTEMSFNNIINLESGHLQVAKKSYWEDRKELPLDNLISPTEELENKIEKTTGFKAMTKRLNFSVRLNNGIDELPVTGVGIDLGQDRKVFRLNKYLVKGRMPREGSSEIIMGTKLAELMGFKNGDYAILLFRTDEDTFNTIDGEIVGLFNTPHPSLNESSVFLPLSTAQSRLNVEDKISHYAIRLTEQDQAIPAAEELNSRLKDPYHAYSWKDAAQSLVTMLEMQEIETQVILAIILTLAAVGIINTVILSALERMEELGMMKALGMHEREIVYTFMLEAAGIGIIGGSMGIIMGVIGLAIFNINGIDMSALTAGGDMTYGFPLKGTIYAGWELNSFIFVFLYGVFISILASVFPALWAARKDPVKAIYHR</sequence>
<evidence type="ECO:0000256" key="2">
    <source>
        <dbReference type="ARBA" id="ARBA00005236"/>
    </source>
</evidence>
<reference evidence="10 11" key="1">
    <citation type="submission" date="2019-03" db="EMBL/GenBank/DDBJ databases">
        <title>Subsurface microbial communities from deep shales in Ohio and West Virginia, USA.</title>
        <authorList>
            <person name="Wrighton K."/>
        </authorList>
    </citation>
    <scope>NUCLEOTIDE SEQUENCE [LARGE SCALE GENOMIC DNA]</scope>
    <source>
        <strain evidence="10 11">MA284_T2</strain>
    </source>
</reference>
<feature type="domain" description="MacB-like periplasmic core" evidence="9">
    <location>
        <begin position="18"/>
        <end position="239"/>
    </location>
</feature>
<name>A0A4R6LS19_9FIRM</name>
<protein>
    <submittedName>
        <fullName evidence="10">Putative ABC transport system permease protein</fullName>
    </submittedName>
</protein>
<comment type="subcellular location">
    <subcellularLocation>
        <location evidence="1">Cell membrane</location>
        <topology evidence="1">Multi-pass membrane protein</topology>
    </subcellularLocation>
</comment>
<dbReference type="GO" id="GO:0044874">
    <property type="term" value="P:lipoprotein localization to outer membrane"/>
    <property type="evidence" value="ECO:0007669"/>
    <property type="project" value="TreeGrafter"/>
</dbReference>
<comment type="similarity">
    <text evidence="2">Belongs to the ABC-4 integral membrane protein family. LolC/E subfamily.</text>
</comment>
<evidence type="ECO:0000256" key="5">
    <source>
        <dbReference type="ARBA" id="ARBA00022989"/>
    </source>
</evidence>
<dbReference type="AlphaFoldDB" id="A0A4R6LS19"/>
<accession>A0A4R6LS19</accession>
<feature type="transmembrane region" description="Helical" evidence="7">
    <location>
        <begin position="20"/>
        <end position="42"/>
    </location>
</feature>
<comment type="caution">
    <text evidence="10">The sequence shown here is derived from an EMBL/GenBank/DDBJ whole genome shotgun (WGS) entry which is preliminary data.</text>
</comment>
<dbReference type="InterPro" id="IPR051447">
    <property type="entry name" value="Lipoprotein-release_system"/>
</dbReference>
<evidence type="ECO:0000256" key="6">
    <source>
        <dbReference type="ARBA" id="ARBA00023136"/>
    </source>
</evidence>
<keyword evidence="6 7" id="KW-0472">Membrane</keyword>
<dbReference type="InterPro" id="IPR025857">
    <property type="entry name" value="MacB_PCD"/>
</dbReference>
<dbReference type="Pfam" id="PF12704">
    <property type="entry name" value="MacB_PCD"/>
    <property type="match status" value="1"/>
</dbReference>
<dbReference type="Pfam" id="PF02687">
    <property type="entry name" value="FtsX"/>
    <property type="match status" value="1"/>
</dbReference>
<evidence type="ECO:0000256" key="3">
    <source>
        <dbReference type="ARBA" id="ARBA00022475"/>
    </source>
</evidence>
<dbReference type="GO" id="GO:0098797">
    <property type="term" value="C:plasma membrane protein complex"/>
    <property type="evidence" value="ECO:0007669"/>
    <property type="project" value="TreeGrafter"/>
</dbReference>
<dbReference type="EMBL" id="SNWX01000009">
    <property type="protein sequence ID" value="TDO91315.1"/>
    <property type="molecule type" value="Genomic_DNA"/>
</dbReference>
<keyword evidence="5 7" id="KW-1133">Transmembrane helix</keyword>
<evidence type="ECO:0000256" key="4">
    <source>
        <dbReference type="ARBA" id="ARBA00022692"/>
    </source>
</evidence>
<evidence type="ECO:0000313" key="11">
    <source>
        <dbReference type="Proteomes" id="UP000295064"/>
    </source>
</evidence>
<dbReference type="Proteomes" id="UP000295064">
    <property type="component" value="Unassembled WGS sequence"/>
</dbReference>